<dbReference type="PANTHER" id="PTHR30105">
    <property type="entry name" value="UNCHARACTERIZED YIBQ-RELATED"/>
    <property type="match status" value="1"/>
</dbReference>
<evidence type="ECO:0008006" key="3">
    <source>
        <dbReference type="Google" id="ProtNLM"/>
    </source>
</evidence>
<evidence type="ECO:0000313" key="2">
    <source>
        <dbReference type="Proteomes" id="UP000199626"/>
    </source>
</evidence>
<accession>A0A1G6CQH0</accession>
<proteinExistence type="predicted"/>
<dbReference type="Pfam" id="PF04748">
    <property type="entry name" value="Polysacc_deac_2"/>
    <property type="match status" value="1"/>
</dbReference>
<organism evidence="1 2">
    <name type="scientific">Pseudidiomarina indica</name>
    <dbReference type="NCBI Taxonomy" id="1159017"/>
    <lineage>
        <taxon>Bacteria</taxon>
        <taxon>Pseudomonadati</taxon>
        <taxon>Pseudomonadota</taxon>
        <taxon>Gammaproteobacteria</taxon>
        <taxon>Alteromonadales</taxon>
        <taxon>Idiomarinaceae</taxon>
        <taxon>Pseudidiomarina</taxon>
    </lineage>
</organism>
<dbReference type="STRING" id="1159017.SAMN02927930_01354"/>
<evidence type="ECO:0000313" key="1">
    <source>
        <dbReference type="EMBL" id="SDB34975.1"/>
    </source>
</evidence>
<reference evidence="2" key="1">
    <citation type="submission" date="2016-10" db="EMBL/GenBank/DDBJ databases">
        <authorList>
            <person name="Varghese N."/>
            <person name="Submissions S."/>
        </authorList>
    </citation>
    <scope>NUCLEOTIDE SEQUENCE [LARGE SCALE GENOMIC DNA]</scope>
    <source>
        <strain evidence="2">CGMCC 1.10824</strain>
    </source>
</reference>
<gene>
    <name evidence="1" type="ORF">SAMN02927930_01354</name>
</gene>
<dbReference type="SUPFAM" id="SSF88713">
    <property type="entry name" value="Glycoside hydrolase/deacetylase"/>
    <property type="match status" value="1"/>
</dbReference>
<sequence>MLLCALFITSSASALQQPETTPPKIAIVIDDLGHHRSQQRFATLPGALTLAILPHAPYATTLAEHATENGKEIIIHMPMEAVASSSDDLGVLRATTSHTDLVAQLEQAFVQLPQAVGLNNHMGSHLTTLAEPMHWVMTELAKRQLYFLDSRTSAATQAEQIARQVGVATARRHIFLDNTPQYESIQERWQALLQHAAQHGSAIAIAHPHRATYEFLAEQLPQLADNGVQLVFVSELVQPPTTE</sequence>
<dbReference type="CDD" id="cd10936">
    <property type="entry name" value="CE4_DAC2"/>
    <property type="match status" value="1"/>
</dbReference>
<dbReference type="GO" id="GO:0005975">
    <property type="term" value="P:carbohydrate metabolic process"/>
    <property type="evidence" value="ECO:0007669"/>
    <property type="project" value="InterPro"/>
</dbReference>
<dbReference type="Gene3D" id="3.20.20.370">
    <property type="entry name" value="Glycoside hydrolase/deacetylase"/>
    <property type="match status" value="1"/>
</dbReference>
<name>A0A1G6CQH0_9GAMM</name>
<dbReference type="EMBL" id="FMXN01000006">
    <property type="protein sequence ID" value="SDB34975.1"/>
    <property type="molecule type" value="Genomic_DNA"/>
</dbReference>
<protein>
    <recommendedName>
        <fullName evidence="3">Divergent polysaccharide deacetylase</fullName>
    </recommendedName>
</protein>
<dbReference type="InterPro" id="IPR006837">
    <property type="entry name" value="Divergent_DAC"/>
</dbReference>
<dbReference type="AlphaFoldDB" id="A0A1G6CQH0"/>
<dbReference type="InterPro" id="IPR011330">
    <property type="entry name" value="Glyco_hydro/deAcase_b/a-brl"/>
</dbReference>
<keyword evidence="2" id="KW-1185">Reference proteome</keyword>
<dbReference type="PANTHER" id="PTHR30105:SF2">
    <property type="entry name" value="DIVERGENT POLYSACCHARIDE DEACETYLASE SUPERFAMILY"/>
    <property type="match status" value="1"/>
</dbReference>
<dbReference type="Proteomes" id="UP000199626">
    <property type="component" value="Unassembled WGS sequence"/>
</dbReference>